<accession>A0AB39KZQ5</accession>
<feature type="transmembrane region" description="Helical" evidence="1">
    <location>
        <begin position="396"/>
        <end position="413"/>
    </location>
</feature>
<proteinExistence type="predicted"/>
<feature type="transmembrane region" description="Helical" evidence="1">
    <location>
        <begin position="459"/>
        <end position="480"/>
    </location>
</feature>
<feature type="transmembrane region" description="Helical" evidence="1">
    <location>
        <begin position="35"/>
        <end position="59"/>
    </location>
</feature>
<dbReference type="AlphaFoldDB" id="A0AB39KZQ5"/>
<feature type="transmembrane region" description="Helical" evidence="1">
    <location>
        <begin position="344"/>
        <end position="363"/>
    </location>
</feature>
<feature type="transmembrane region" description="Helical" evidence="1">
    <location>
        <begin position="420"/>
        <end position="439"/>
    </location>
</feature>
<keyword evidence="1" id="KW-0472">Membrane</keyword>
<feature type="transmembrane region" description="Helical" evidence="1">
    <location>
        <begin position="291"/>
        <end position="307"/>
    </location>
</feature>
<dbReference type="EMBL" id="CP163302">
    <property type="protein sequence ID" value="XDP44040.1"/>
    <property type="molecule type" value="Genomic_DNA"/>
</dbReference>
<evidence type="ECO:0000256" key="1">
    <source>
        <dbReference type="SAM" id="Phobius"/>
    </source>
</evidence>
<dbReference type="KEGG" id="spue:AB5L97_12170"/>
<dbReference type="RefSeq" id="WP_369044865.1">
    <property type="nucleotide sequence ID" value="NZ_CP163302.1"/>
</dbReference>
<name>A0AB39KZQ5_9MICC</name>
<evidence type="ECO:0000313" key="2">
    <source>
        <dbReference type="EMBL" id="XDP44040.1"/>
    </source>
</evidence>
<feature type="transmembrane region" description="Helical" evidence="1">
    <location>
        <begin position="233"/>
        <end position="253"/>
    </location>
</feature>
<feature type="transmembrane region" description="Helical" evidence="1">
    <location>
        <begin position="117"/>
        <end position="135"/>
    </location>
</feature>
<feature type="transmembrane region" description="Helical" evidence="1">
    <location>
        <begin position="313"/>
        <end position="332"/>
    </location>
</feature>
<protein>
    <submittedName>
        <fullName evidence="2">DUF6541 family protein</fullName>
    </submittedName>
</protein>
<organism evidence="2">
    <name type="scientific">Sinomonas puerhi</name>
    <dbReference type="NCBI Taxonomy" id="3238584"/>
    <lineage>
        <taxon>Bacteria</taxon>
        <taxon>Bacillati</taxon>
        <taxon>Actinomycetota</taxon>
        <taxon>Actinomycetes</taxon>
        <taxon>Micrococcales</taxon>
        <taxon>Micrococcaceae</taxon>
        <taxon>Sinomonas</taxon>
    </lineage>
</organism>
<reference evidence="2" key="1">
    <citation type="submission" date="2024-07" db="EMBL/GenBank/DDBJ databases">
        <authorList>
            <person name="fu j."/>
        </authorList>
    </citation>
    <scope>NUCLEOTIDE SEQUENCE</scope>
    <source>
        <strain evidence="2">P10A9</strain>
    </source>
</reference>
<dbReference type="Pfam" id="PF20176">
    <property type="entry name" value="DUF6541"/>
    <property type="match status" value="1"/>
</dbReference>
<keyword evidence="1" id="KW-1133">Transmembrane helix</keyword>
<dbReference type="InterPro" id="IPR046671">
    <property type="entry name" value="DUF6541"/>
</dbReference>
<keyword evidence="1" id="KW-0812">Transmembrane</keyword>
<feature type="transmembrane region" description="Helical" evidence="1">
    <location>
        <begin position="6"/>
        <end position="28"/>
    </location>
</feature>
<feature type="transmembrane region" description="Helical" evidence="1">
    <location>
        <begin position="65"/>
        <end position="84"/>
    </location>
</feature>
<feature type="transmembrane region" description="Helical" evidence="1">
    <location>
        <begin position="259"/>
        <end position="279"/>
    </location>
</feature>
<sequence length="679" mass="73018">MTWWQTVPYFAATLLLTLGPGAGLLAMAGIRGLSLAALSAPVSFTVVSCLGVAAPWFGLPFFPSTYLLASLALVALTGVVRIILARRNGGSWFGRLAFVATSGKIATSDLGRITPRLALPVALLLSGGVIAYRYLVGFGDPSNFSQTFDNVYHLNAIRRIVDTQNGSSLTIGNLTDASQGFYPAAMHDMIALVVHFTGASIPIAVNLTTIAIGAVIWPLSCLFLVARVVGYRAVPILITGAFASGFSSFPYLMVAFGVLYPNHLAIALLPAALGLALEALRVAKARTEQPWGAWVLLVVCLPGLSLAHPSTTIALLAFALPALLFRLVAEVAKYRRRETSGRKALWWAFGTAGYVGAVLVVWIKLRPSLSAAPWGPFQTNARAIGEVVANAPMGTTITWIMTPATVLGLYILARHVRKMWWILGMYVVGAVLYIIASSWSLGGFRTFMVGVWYNDSFRLAALLPVVTLPVAVFGAEWVVWRVRALLVTLRHSEQLHGWLTAFRNAPGWLTSTAPVWLLIVFFCAGSQGGTLSNVQSRLDDVFALKDTSALITPDKLAIIEKAKELIPAGDSVVANPYMGGALVYALADRQAVAPHIFGTRNPTEEIVLDHWDEASYNTQVCPAIRELRAYWALDFGTQTVIPTDSPNLGVNDLTTNLAPGVEVKAQVGNARLFRVTVCS</sequence>
<gene>
    <name evidence="2" type="ORF">AB5L97_12170</name>
</gene>
<feature type="transmembrane region" description="Helical" evidence="1">
    <location>
        <begin position="203"/>
        <end position="226"/>
    </location>
</feature>